<evidence type="ECO:0000256" key="1">
    <source>
        <dbReference type="ARBA" id="ARBA00004651"/>
    </source>
</evidence>
<dbReference type="EMBL" id="SUMG01000001">
    <property type="protein sequence ID" value="NBG86919.1"/>
    <property type="molecule type" value="Genomic_DNA"/>
</dbReference>
<evidence type="ECO:0000256" key="5">
    <source>
        <dbReference type="ARBA" id="ARBA00023136"/>
    </source>
</evidence>
<dbReference type="RefSeq" id="WP_160718228.1">
    <property type="nucleotide sequence ID" value="NZ_SUMG01000001.1"/>
</dbReference>
<feature type="transmembrane region" description="Helical" evidence="6">
    <location>
        <begin position="371"/>
        <end position="392"/>
    </location>
</feature>
<keyword evidence="9" id="KW-1185">Reference proteome</keyword>
<evidence type="ECO:0000313" key="8">
    <source>
        <dbReference type="EMBL" id="NBG86919.1"/>
    </source>
</evidence>
<evidence type="ECO:0000259" key="7">
    <source>
        <dbReference type="Pfam" id="PF12698"/>
    </source>
</evidence>
<comment type="caution">
    <text evidence="8">The sequence shown here is derived from an EMBL/GenBank/DDBJ whole genome shotgun (WGS) entry which is preliminary data.</text>
</comment>
<dbReference type="InterPro" id="IPR013525">
    <property type="entry name" value="ABC2_TM"/>
</dbReference>
<evidence type="ECO:0000313" key="9">
    <source>
        <dbReference type="Proteomes" id="UP000449710"/>
    </source>
</evidence>
<dbReference type="Pfam" id="PF12698">
    <property type="entry name" value="ABC2_membrane_3"/>
    <property type="match status" value="1"/>
</dbReference>
<keyword evidence="3 6" id="KW-0812">Transmembrane</keyword>
<evidence type="ECO:0000256" key="6">
    <source>
        <dbReference type="SAM" id="Phobius"/>
    </source>
</evidence>
<name>A0AA43XIN9_9CLOT</name>
<keyword evidence="4 6" id="KW-1133">Transmembrane helix</keyword>
<sequence length="402" mass="44145">MKLLNIAKVTFFRRLRDKQELLTNIFLPLLLIFILGTALQGNFGVSELGDIPTAYLNEDKGPGGEAFEEFLEEEEIKQWLHVIPVDSYDQGLALIDQREALTFIYLPENFSEGIASGGGGTIEIRDAGLSQLLPSVVNNIVESYTQGGNLMLALMDMERTALKETSVENSRFFTEKIRVGGEDNVQKPLILRNTLDGGEKQISGMDYYAVTMLVMFIMWGIFTGAQSLTEDLFTPLKTRIYMAPVGKLSYFLGKTIGVLGTFIFQILVIIFFTKWVYGVGWGETLWPILGISVVLSLVAIAIGIAIALSAPSESGSAAIINGFVVISTFVAGGFFPIEMESSLFRIIRSLSPNYHAQQGIFNVVYNGSTAAIGESILSLLAISAGVLLMAFYQGRRKTHEDL</sequence>
<dbReference type="Proteomes" id="UP000449710">
    <property type="component" value="Unassembled WGS sequence"/>
</dbReference>
<accession>A0AA43XIN9</accession>
<dbReference type="Gene3D" id="3.40.1710.10">
    <property type="entry name" value="abc type-2 transporter like domain"/>
    <property type="match status" value="1"/>
</dbReference>
<evidence type="ECO:0000256" key="3">
    <source>
        <dbReference type="ARBA" id="ARBA00022692"/>
    </source>
</evidence>
<feature type="transmembrane region" description="Helical" evidence="6">
    <location>
        <begin position="285"/>
        <end position="308"/>
    </location>
</feature>
<proteinExistence type="predicted"/>
<feature type="transmembrane region" description="Helical" evidence="6">
    <location>
        <begin position="315"/>
        <end position="335"/>
    </location>
</feature>
<comment type="subcellular location">
    <subcellularLocation>
        <location evidence="1">Cell membrane</location>
        <topology evidence="1">Multi-pass membrane protein</topology>
    </subcellularLocation>
</comment>
<keyword evidence="5 6" id="KW-0472">Membrane</keyword>
<dbReference type="GO" id="GO:0140359">
    <property type="term" value="F:ABC-type transporter activity"/>
    <property type="evidence" value="ECO:0007669"/>
    <property type="project" value="InterPro"/>
</dbReference>
<dbReference type="AlphaFoldDB" id="A0AA43XIN9"/>
<gene>
    <name evidence="8" type="ORF">ISALK_00250</name>
</gene>
<feature type="transmembrane region" description="Helical" evidence="6">
    <location>
        <begin position="250"/>
        <end position="273"/>
    </location>
</feature>
<evidence type="ECO:0000256" key="2">
    <source>
        <dbReference type="ARBA" id="ARBA00022475"/>
    </source>
</evidence>
<dbReference type="GO" id="GO:0005886">
    <property type="term" value="C:plasma membrane"/>
    <property type="evidence" value="ECO:0007669"/>
    <property type="project" value="UniProtKB-SubCell"/>
</dbReference>
<protein>
    <submittedName>
        <fullName evidence="8">ABC transporter permease</fullName>
    </submittedName>
</protein>
<dbReference type="InterPro" id="IPR051449">
    <property type="entry name" value="ABC-2_transporter_component"/>
</dbReference>
<dbReference type="PANTHER" id="PTHR30294:SF48">
    <property type="entry name" value="LINEARMYCIN RESISTANCE PERMEASE PROTEIN LNRM"/>
    <property type="match status" value="1"/>
</dbReference>
<dbReference type="PANTHER" id="PTHR30294">
    <property type="entry name" value="MEMBRANE COMPONENT OF ABC TRANSPORTER YHHJ-RELATED"/>
    <property type="match status" value="1"/>
</dbReference>
<keyword evidence="2" id="KW-1003">Cell membrane</keyword>
<feature type="domain" description="ABC-2 type transporter transmembrane" evidence="7">
    <location>
        <begin position="23"/>
        <end position="392"/>
    </location>
</feature>
<reference evidence="8 9" key="1">
    <citation type="submission" date="2019-04" db="EMBL/GenBank/DDBJ databases">
        <title>Isachenkonia alkalipeptolytica gen. nov. sp. nov. a new anaerobic, alkiliphilic organothrophic bacterium capable to reduce synthesized ferrihydrite isolated from a soda lake.</title>
        <authorList>
            <person name="Toshchakov S.V."/>
            <person name="Zavarzina D.G."/>
            <person name="Zhilina T.N."/>
            <person name="Kostrikina N.A."/>
            <person name="Kublanov I.V."/>
        </authorList>
    </citation>
    <scope>NUCLEOTIDE SEQUENCE [LARGE SCALE GENOMIC DNA]</scope>
    <source>
        <strain evidence="8 9">Z-1701</strain>
    </source>
</reference>
<feature type="transmembrane region" description="Helical" evidence="6">
    <location>
        <begin position="21"/>
        <end position="39"/>
    </location>
</feature>
<evidence type="ECO:0000256" key="4">
    <source>
        <dbReference type="ARBA" id="ARBA00022989"/>
    </source>
</evidence>
<organism evidence="8 9">
    <name type="scientific">Isachenkonia alkalipeptolytica</name>
    <dbReference type="NCBI Taxonomy" id="2565777"/>
    <lineage>
        <taxon>Bacteria</taxon>
        <taxon>Bacillati</taxon>
        <taxon>Bacillota</taxon>
        <taxon>Clostridia</taxon>
        <taxon>Eubacteriales</taxon>
        <taxon>Clostridiaceae</taxon>
        <taxon>Isachenkonia</taxon>
    </lineage>
</organism>
<feature type="transmembrane region" description="Helical" evidence="6">
    <location>
        <begin position="207"/>
        <end position="229"/>
    </location>
</feature>